<protein>
    <recommendedName>
        <fullName evidence="7">Major facilitator superfamily (MFS) profile domain-containing protein</fullName>
    </recommendedName>
</protein>
<dbReference type="InterPro" id="IPR020846">
    <property type="entry name" value="MFS_dom"/>
</dbReference>
<feature type="transmembrane region" description="Helical" evidence="6">
    <location>
        <begin position="146"/>
        <end position="167"/>
    </location>
</feature>
<dbReference type="AlphaFoldDB" id="A5DYE4"/>
<feature type="transmembrane region" description="Helical" evidence="6">
    <location>
        <begin position="212"/>
        <end position="234"/>
    </location>
</feature>
<feature type="transmembrane region" description="Helical" evidence="6">
    <location>
        <begin position="447"/>
        <end position="469"/>
    </location>
</feature>
<evidence type="ECO:0000313" key="8">
    <source>
        <dbReference type="EMBL" id="EDK44202.1"/>
    </source>
</evidence>
<name>A5DYE4_LODEL</name>
<feature type="transmembrane region" description="Helical" evidence="6">
    <location>
        <begin position="328"/>
        <end position="347"/>
    </location>
</feature>
<dbReference type="OMA" id="PIAYVMV"/>
<dbReference type="InterPro" id="IPR011701">
    <property type="entry name" value="MFS"/>
</dbReference>
<accession>A5DYE4</accession>
<keyword evidence="2" id="KW-0813">Transport</keyword>
<evidence type="ECO:0000313" key="9">
    <source>
        <dbReference type="Proteomes" id="UP000001996"/>
    </source>
</evidence>
<dbReference type="PANTHER" id="PTHR23504">
    <property type="entry name" value="MAJOR FACILITATOR SUPERFAMILY DOMAIN-CONTAINING PROTEIN 10"/>
    <property type="match status" value="1"/>
</dbReference>
<dbReference type="EMBL" id="CH981526">
    <property type="protein sequence ID" value="EDK44202.1"/>
    <property type="molecule type" value="Genomic_DNA"/>
</dbReference>
<dbReference type="Pfam" id="PF07690">
    <property type="entry name" value="MFS_1"/>
    <property type="match status" value="1"/>
</dbReference>
<dbReference type="SUPFAM" id="SSF103473">
    <property type="entry name" value="MFS general substrate transporter"/>
    <property type="match status" value="1"/>
</dbReference>
<dbReference type="eggNOG" id="KOG2615">
    <property type="taxonomic scope" value="Eukaryota"/>
</dbReference>
<feature type="transmembrane region" description="Helical" evidence="6">
    <location>
        <begin position="481"/>
        <end position="502"/>
    </location>
</feature>
<feature type="transmembrane region" description="Helical" evidence="6">
    <location>
        <begin position="384"/>
        <end position="403"/>
    </location>
</feature>
<dbReference type="VEuPathDB" id="FungiDB:LELG_02381"/>
<dbReference type="OrthoDB" id="10262656at2759"/>
<gene>
    <name evidence="8" type="ORF">LELG_02381</name>
</gene>
<dbReference type="Proteomes" id="UP000001996">
    <property type="component" value="Unassembled WGS sequence"/>
</dbReference>
<feature type="transmembrane region" description="Helical" evidence="6">
    <location>
        <begin position="90"/>
        <end position="109"/>
    </location>
</feature>
<evidence type="ECO:0000256" key="3">
    <source>
        <dbReference type="ARBA" id="ARBA00022692"/>
    </source>
</evidence>
<evidence type="ECO:0000259" key="7">
    <source>
        <dbReference type="PROSITE" id="PS50850"/>
    </source>
</evidence>
<dbReference type="HOGENOM" id="CLU_001265_54_5_1"/>
<keyword evidence="9" id="KW-1185">Reference proteome</keyword>
<feature type="transmembrane region" description="Helical" evidence="6">
    <location>
        <begin position="59"/>
        <end position="78"/>
    </location>
</feature>
<feature type="transmembrane region" description="Helical" evidence="6">
    <location>
        <begin position="21"/>
        <end position="44"/>
    </location>
</feature>
<evidence type="ECO:0000256" key="6">
    <source>
        <dbReference type="SAM" id="Phobius"/>
    </source>
</evidence>
<evidence type="ECO:0000256" key="5">
    <source>
        <dbReference type="ARBA" id="ARBA00023136"/>
    </source>
</evidence>
<comment type="subcellular location">
    <subcellularLocation>
        <location evidence="1">Membrane</location>
        <topology evidence="1">Multi-pass membrane protein</topology>
    </subcellularLocation>
</comment>
<dbReference type="GO" id="GO:0022857">
    <property type="term" value="F:transmembrane transporter activity"/>
    <property type="evidence" value="ECO:0007669"/>
    <property type="project" value="InterPro"/>
</dbReference>
<feature type="transmembrane region" description="Helical" evidence="6">
    <location>
        <begin position="415"/>
        <end position="435"/>
    </location>
</feature>
<reference evidence="8 9" key="1">
    <citation type="journal article" date="2009" name="Nature">
        <title>Evolution of pathogenicity and sexual reproduction in eight Candida genomes.</title>
        <authorList>
            <person name="Butler G."/>
            <person name="Rasmussen M.D."/>
            <person name="Lin M.F."/>
            <person name="Santos M.A."/>
            <person name="Sakthikumar S."/>
            <person name="Munro C.A."/>
            <person name="Rheinbay E."/>
            <person name="Grabherr M."/>
            <person name="Forche A."/>
            <person name="Reedy J.L."/>
            <person name="Agrafioti I."/>
            <person name="Arnaud M.B."/>
            <person name="Bates S."/>
            <person name="Brown A.J."/>
            <person name="Brunke S."/>
            <person name="Costanzo M.C."/>
            <person name="Fitzpatrick D.A."/>
            <person name="de Groot P.W."/>
            <person name="Harris D."/>
            <person name="Hoyer L.L."/>
            <person name="Hube B."/>
            <person name="Klis F.M."/>
            <person name="Kodira C."/>
            <person name="Lennard N."/>
            <person name="Logue M.E."/>
            <person name="Martin R."/>
            <person name="Neiman A.M."/>
            <person name="Nikolaou E."/>
            <person name="Quail M.A."/>
            <person name="Quinn J."/>
            <person name="Santos M.C."/>
            <person name="Schmitzberger F.F."/>
            <person name="Sherlock G."/>
            <person name="Shah P."/>
            <person name="Silverstein K.A."/>
            <person name="Skrzypek M.S."/>
            <person name="Soll D."/>
            <person name="Staggs R."/>
            <person name="Stansfield I."/>
            <person name="Stumpf M.P."/>
            <person name="Sudbery P.E."/>
            <person name="Srikantha T."/>
            <person name="Zeng Q."/>
            <person name="Berman J."/>
            <person name="Berriman M."/>
            <person name="Heitman J."/>
            <person name="Gow N.A."/>
            <person name="Lorenz M.C."/>
            <person name="Birren B.W."/>
            <person name="Kellis M."/>
            <person name="Cuomo C.A."/>
        </authorList>
    </citation>
    <scope>NUCLEOTIDE SEQUENCE [LARGE SCALE GENOMIC DNA]</scope>
    <source>
        <strain evidence="9">ATCC 11503 / BCRC 21390 / CBS 2605 / JCM 1781 / NBRC 1676 / NRRL YB-4239</strain>
    </source>
</reference>
<dbReference type="Gene3D" id="1.20.1250.20">
    <property type="entry name" value="MFS general substrate transporter like domains"/>
    <property type="match status" value="1"/>
</dbReference>
<evidence type="ECO:0000256" key="1">
    <source>
        <dbReference type="ARBA" id="ARBA00004141"/>
    </source>
</evidence>
<dbReference type="InParanoid" id="A5DYE4"/>
<feature type="domain" description="Major facilitator superfamily (MFS) profile" evidence="7">
    <location>
        <begin position="24"/>
        <end position="541"/>
    </location>
</feature>
<feature type="transmembrane region" description="Helical" evidence="6">
    <location>
        <begin position="514"/>
        <end position="536"/>
    </location>
</feature>
<evidence type="ECO:0000256" key="4">
    <source>
        <dbReference type="ARBA" id="ARBA00022989"/>
    </source>
</evidence>
<dbReference type="PROSITE" id="PS50850">
    <property type="entry name" value="MFS"/>
    <property type="match status" value="1"/>
</dbReference>
<dbReference type="GO" id="GO:0016020">
    <property type="term" value="C:membrane"/>
    <property type="evidence" value="ECO:0007669"/>
    <property type="project" value="UniProtKB-SubCell"/>
</dbReference>
<keyword evidence="4 6" id="KW-1133">Transmembrane helix</keyword>
<dbReference type="InterPro" id="IPR036259">
    <property type="entry name" value="MFS_trans_sf"/>
</dbReference>
<proteinExistence type="predicted"/>
<organism evidence="8 9">
    <name type="scientific">Lodderomyces elongisporus (strain ATCC 11503 / CBS 2605 / JCM 1781 / NBRC 1676 / NRRL YB-4239)</name>
    <name type="common">Yeast</name>
    <name type="synonym">Saccharomyces elongisporus</name>
    <dbReference type="NCBI Taxonomy" id="379508"/>
    <lineage>
        <taxon>Eukaryota</taxon>
        <taxon>Fungi</taxon>
        <taxon>Dikarya</taxon>
        <taxon>Ascomycota</taxon>
        <taxon>Saccharomycotina</taxon>
        <taxon>Pichiomycetes</taxon>
        <taxon>Debaryomycetaceae</taxon>
        <taxon>Candida/Lodderomyces clade</taxon>
        <taxon>Lodderomyces</taxon>
    </lineage>
</organism>
<keyword evidence="3 6" id="KW-0812">Transmembrane</keyword>
<dbReference type="GeneID" id="5233003"/>
<sequence>MHENPSIRDQLSGFPIFQMGIVCILSLSEPIAFASYLSYIYFMIKSFGIVKTDSDVSRYSGYLAAAYSFAQLFSIVQWSKASDKFGRKPVLLLGCIGTALSMILFGFSSNFYMAFISRMLMGLLNGNVSIMRTVTGEIAVEKRHQGIAFSNLSVIWSLGKAVGYYMAGKLTNVDHFRDYNPDEKANVMGSIGSGGSGNKETHDIPFFVRYPFAFSNIVVSMLILVFALIGCLFLKETNIAFKGRRDRGLELGNKVLNLIRAGHISIGETHESLIAREHDPVIESGHDLEHEGSQRFLDEYEEFEMTSRNSSFESDEDKQEKQDFVLKWPITVRILCSCLHSFQYIVFTEFLPVLLASTVDAKSLKFPFHIRGGFGFKTNDIGKLLSVTGVLSVIAAAILFPFINKHMNLLFAFRLGLFMLFWLFACLPLIIFTTSEYTGSKLNPSTPLLYLGSTLIAYAASVTSPPIVLSIHRATPKRHRAVVNGYTITGGALAKFISPLLWGQVMTLMDHQGYGGIGWLLAGLSSIVNLSLTFFFKQSDEHED</sequence>
<dbReference type="PANTHER" id="PTHR23504:SF15">
    <property type="entry name" value="MAJOR FACILITATOR SUPERFAMILY (MFS) PROFILE DOMAIN-CONTAINING PROTEIN"/>
    <property type="match status" value="1"/>
</dbReference>
<dbReference type="FunCoup" id="A5DYE4">
    <property type="interactions" value="58"/>
</dbReference>
<evidence type="ECO:0000256" key="2">
    <source>
        <dbReference type="ARBA" id="ARBA00022448"/>
    </source>
</evidence>
<keyword evidence="5 6" id="KW-0472">Membrane</keyword>
<dbReference type="KEGG" id="lel:PVL30_003225"/>